<comment type="subcellular location">
    <subcellularLocation>
        <location evidence="1">Cytoplasmic vesicle</location>
        <location evidence="1">Secretory vesicle</location>
        <location evidence="1">Acrosome</location>
    </subcellularLocation>
</comment>
<keyword evidence="11" id="KW-1185">Reference proteome</keyword>
<proteinExistence type="predicted"/>
<evidence type="ECO:0000256" key="3">
    <source>
        <dbReference type="ARBA" id="ARBA00022553"/>
    </source>
</evidence>
<evidence type="ECO:0000256" key="5">
    <source>
        <dbReference type="ARBA" id="ARBA00023329"/>
    </source>
</evidence>
<evidence type="ECO:0000256" key="2">
    <source>
        <dbReference type="ARBA" id="ARBA00018940"/>
    </source>
</evidence>
<reference evidence="10 11" key="1">
    <citation type="journal article" date="2019" name="Proc. Natl. Acad. Sci. U.S.A.">
        <title>Regulatory changes in pterin and carotenoid genes underlie balanced color polymorphisms in the wall lizard.</title>
        <authorList>
            <person name="Andrade P."/>
            <person name="Pinho C."/>
            <person name="Perez I de Lanuza G."/>
            <person name="Afonso S."/>
            <person name="Brejcha J."/>
            <person name="Rubin C.J."/>
            <person name="Wallerman O."/>
            <person name="Pereira P."/>
            <person name="Sabatino S.J."/>
            <person name="Bellati A."/>
            <person name="Pellitteri-Rosa D."/>
            <person name="Bosakova Z."/>
            <person name="Bunikis I."/>
            <person name="Carretero M.A."/>
            <person name="Feiner N."/>
            <person name="Marsik P."/>
            <person name="Pauperio F."/>
            <person name="Salvi D."/>
            <person name="Soler L."/>
            <person name="While G.M."/>
            <person name="Uller T."/>
            <person name="Font E."/>
            <person name="Andersson L."/>
            <person name="Carneiro M."/>
        </authorList>
    </citation>
    <scope>NUCLEOTIDE SEQUENCE</scope>
</reference>
<accession>A0A670JF28</accession>
<dbReference type="Proteomes" id="UP000472272">
    <property type="component" value="Chromosome 10"/>
</dbReference>
<reference evidence="10" key="3">
    <citation type="submission" date="2025-09" db="UniProtKB">
        <authorList>
            <consortium name="Ensembl"/>
        </authorList>
    </citation>
    <scope>IDENTIFICATION</scope>
</reference>
<evidence type="ECO:0000256" key="7">
    <source>
        <dbReference type="ARBA" id="ARBA00033453"/>
    </source>
</evidence>
<evidence type="ECO:0000256" key="8">
    <source>
        <dbReference type="ARBA" id="ARBA00045517"/>
    </source>
</evidence>
<dbReference type="OMA" id="QQENHGR"/>
<evidence type="ECO:0000256" key="9">
    <source>
        <dbReference type="SAM" id="SignalP"/>
    </source>
</evidence>
<name>A0A670JF28_PODMU</name>
<dbReference type="Pfam" id="PF07222">
    <property type="entry name" value="PBP_sp32"/>
    <property type="match status" value="1"/>
</dbReference>
<feature type="signal peptide" evidence="9">
    <location>
        <begin position="1"/>
        <end position="23"/>
    </location>
</feature>
<dbReference type="InterPro" id="IPR009865">
    <property type="entry name" value="Proacrosin-bd"/>
</dbReference>
<evidence type="ECO:0000256" key="4">
    <source>
        <dbReference type="ARBA" id="ARBA00022729"/>
    </source>
</evidence>
<reference evidence="10" key="2">
    <citation type="submission" date="2025-08" db="UniProtKB">
        <authorList>
            <consortium name="Ensembl"/>
        </authorList>
    </citation>
    <scope>IDENTIFICATION</scope>
</reference>
<keyword evidence="5" id="KW-0968">Cytoplasmic vesicle</keyword>
<dbReference type="GO" id="GO:0001669">
    <property type="term" value="C:acrosomal vesicle"/>
    <property type="evidence" value="ECO:0007669"/>
    <property type="project" value="UniProtKB-SubCell"/>
</dbReference>
<organism evidence="10 11">
    <name type="scientific">Podarcis muralis</name>
    <name type="common">Wall lizard</name>
    <name type="synonym">Lacerta muralis</name>
    <dbReference type="NCBI Taxonomy" id="64176"/>
    <lineage>
        <taxon>Eukaryota</taxon>
        <taxon>Metazoa</taxon>
        <taxon>Chordata</taxon>
        <taxon>Craniata</taxon>
        <taxon>Vertebrata</taxon>
        <taxon>Euteleostomi</taxon>
        <taxon>Lepidosauria</taxon>
        <taxon>Squamata</taxon>
        <taxon>Bifurcata</taxon>
        <taxon>Unidentata</taxon>
        <taxon>Episquamata</taxon>
        <taxon>Laterata</taxon>
        <taxon>Lacertibaenia</taxon>
        <taxon>Lacertidae</taxon>
        <taxon>Podarcis</taxon>
    </lineage>
</organism>
<sequence>MREMTAKFMPSWFLLSKWLLAAADTQIQEPSLAGMPLSDAEYEHFFSILHSPRRIRAVCFLRAMYGCQNSLIRALDQYENHGVVPEGKP</sequence>
<keyword evidence="3" id="KW-0597">Phosphoprotein</keyword>
<protein>
    <recommendedName>
        <fullName evidence="2">Acrosin-binding protein</fullName>
    </recommendedName>
    <alternativeName>
        <fullName evidence="6">Acrosin-binding protein, 60 kDa form</fullName>
    </alternativeName>
    <alternativeName>
        <fullName evidence="7">Proacrosin-binding protein sp32</fullName>
    </alternativeName>
</protein>
<dbReference type="GO" id="GO:0005634">
    <property type="term" value="C:nucleus"/>
    <property type="evidence" value="ECO:0007669"/>
    <property type="project" value="TreeGrafter"/>
</dbReference>
<evidence type="ECO:0000313" key="11">
    <source>
        <dbReference type="Proteomes" id="UP000472272"/>
    </source>
</evidence>
<comment type="function">
    <text evidence="8">Acrosomal protein that maintains proacrosin (pro-ACR) as an enzymatically inactive zymogen in the acrosome. Involved also in the acrosome formation.</text>
</comment>
<evidence type="ECO:0000256" key="6">
    <source>
        <dbReference type="ARBA" id="ARBA00032734"/>
    </source>
</evidence>
<evidence type="ECO:0000256" key="1">
    <source>
        <dbReference type="ARBA" id="ARBA00004218"/>
    </source>
</evidence>
<keyword evidence="4 9" id="KW-0732">Signal</keyword>
<dbReference type="Ensembl" id="ENSPMRT00000024630.1">
    <property type="protein sequence ID" value="ENSPMRP00000023193.1"/>
    <property type="gene ID" value="ENSPMRG00000015059.1"/>
</dbReference>
<dbReference type="AlphaFoldDB" id="A0A670JF28"/>
<feature type="chain" id="PRO_5046725235" description="Acrosin-binding protein" evidence="9">
    <location>
        <begin position="24"/>
        <end position="89"/>
    </location>
</feature>
<evidence type="ECO:0000313" key="10">
    <source>
        <dbReference type="Ensembl" id="ENSPMRP00000023193.1"/>
    </source>
</evidence>
<dbReference type="GeneTree" id="ENSGT00960000189321"/>
<dbReference type="PANTHER" id="PTHR21362">
    <property type="entry name" value="ACROSIN-BINDING PROTEIN"/>
    <property type="match status" value="1"/>
</dbReference>
<dbReference type="PANTHER" id="PTHR21362:SF1">
    <property type="entry name" value="ACROSIN-BINDING PROTEIN"/>
    <property type="match status" value="1"/>
</dbReference>